<dbReference type="PANTHER" id="PTHR43806">
    <property type="entry name" value="PEPTIDASE S8"/>
    <property type="match status" value="1"/>
</dbReference>
<evidence type="ECO:0000256" key="9">
    <source>
        <dbReference type="SAM" id="SignalP"/>
    </source>
</evidence>
<name>A0A2W1LP93_9BACL</name>
<dbReference type="Gene3D" id="3.30.70.80">
    <property type="entry name" value="Peptidase S8 propeptide/proteinase inhibitor I9"/>
    <property type="match status" value="1"/>
</dbReference>
<evidence type="ECO:0000256" key="7">
    <source>
        <dbReference type="RuleBase" id="RU003355"/>
    </source>
</evidence>
<keyword evidence="2 6" id="KW-0645">Protease</keyword>
<dbReference type="PROSITE" id="PS51892">
    <property type="entry name" value="SUBTILASE"/>
    <property type="match status" value="1"/>
</dbReference>
<dbReference type="PROSITE" id="PS50853">
    <property type="entry name" value="FN3"/>
    <property type="match status" value="1"/>
</dbReference>
<keyword evidence="13" id="KW-1185">Reference proteome</keyword>
<evidence type="ECO:0000259" key="10">
    <source>
        <dbReference type="PROSITE" id="PS50853"/>
    </source>
</evidence>
<dbReference type="Proteomes" id="UP000249522">
    <property type="component" value="Unassembled WGS sequence"/>
</dbReference>
<dbReference type="PROSITE" id="PS51272">
    <property type="entry name" value="SLH"/>
    <property type="match status" value="1"/>
</dbReference>
<dbReference type="Gene3D" id="2.60.40.10">
    <property type="entry name" value="Immunoglobulins"/>
    <property type="match status" value="1"/>
</dbReference>
<dbReference type="PROSITE" id="PS00137">
    <property type="entry name" value="SUBTILASE_HIS"/>
    <property type="match status" value="1"/>
</dbReference>
<dbReference type="CDD" id="cd07477">
    <property type="entry name" value="Peptidases_S8_Subtilisin_subset"/>
    <property type="match status" value="1"/>
</dbReference>
<dbReference type="RefSeq" id="WP_111145696.1">
    <property type="nucleotide sequence ID" value="NZ_QKRB01000036.1"/>
</dbReference>
<comment type="similarity">
    <text evidence="1 6 7">Belongs to the peptidase S8 family.</text>
</comment>
<dbReference type="SMART" id="SM00060">
    <property type="entry name" value="FN3"/>
    <property type="match status" value="1"/>
</dbReference>
<dbReference type="Gene3D" id="3.40.50.200">
    <property type="entry name" value="Peptidase S8/S53 domain"/>
    <property type="match status" value="1"/>
</dbReference>
<dbReference type="PROSITE" id="PS00136">
    <property type="entry name" value="SUBTILASE_ASP"/>
    <property type="match status" value="1"/>
</dbReference>
<evidence type="ECO:0000256" key="1">
    <source>
        <dbReference type="ARBA" id="ARBA00011073"/>
    </source>
</evidence>
<dbReference type="PRINTS" id="PR00723">
    <property type="entry name" value="SUBTILISIN"/>
</dbReference>
<organism evidence="12 13">
    <name type="scientific">Paenibacillus sambharensis</name>
    <dbReference type="NCBI Taxonomy" id="1803190"/>
    <lineage>
        <taxon>Bacteria</taxon>
        <taxon>Bacillati</taxon>
        <taxon>Bacillota</taxon>
        <taxon>Bacilli</taxon>
        <taxon>Bacillales</taxon>
        <taxon>Paenibacillaceae</taxon>
        <taxon>Paenibacillus</taxon>
    </lineage>
</organism>
<evidence type="ECO:0000259" key="11">
    <source>
        <dbReference type="PROSITE" id="PS51272"/>
    </source>
</evidence>
<evidence type="ECO:0000256" key="3">
    <source>
        <dbReference type="ARBA" id="ARBA00022723"/>
    </source>
</evidence>
<accession>A0A2W1LP93</accession>
<evidence type="ECO:0000256" key="5">
    <source>
        <dbReference type="ARBA" id="ARBA00022825"/>
    </source>
</evidence>
<dbReference type="InterPro" id="IPR013783">
    <property type="entry name" value="Ig-like_fold"/>
</dbReference>
<evidence type="ECO:0000256" key="4">
    <source>
        <dbReference type="ARBA" id="ARBA00022801"/>
    </source>
</evidence>
<feature type="compositionally biased region" description="Polar residues" evidence="8">
    <location>
        <begin position="511"/>
        <end position="530"/>
    </location>
</feature>
<evidence type="ECO:0000313" key="13">
    <source>
        <dbReference type="Proteomes" id="UP000249522"/>
    </source>
</evidence>
<comment type="caution">
    <text evidence="12">The sequence shown here is derived from an EMBL/GenBank/DDBJ whole genome shotgun (WGS) entry which is preliminary data.</text>
</comment>
<dbReference type="InterPro" id="IPR023828">
    <property type="entry name" value="Peptidase_S8_Ser-AS"/>
</dbReference>
<dbReference type="InterPro" id="IPR036116">
    <property type="entry name" value="FN3_sf"/>
</dbReference>
<dbReference type="OrthoDB" id="9798386at2"/>
<dbReference type="AlphaFoldDB" id="A0A2W1LP93"/>
<dbReference type="GO" id="GO:0004252">
    <property type="term" value="F:serine-type endopeptidase activity"/>
    <property type="evidence" value="ECO:0007669"/>
    <property type="project" value="UniProtKB-UniRule"/>
</dbReference>
<dbReference type="PROSITE" id="PS00138">
    <property type="entry name" value="SUBTILASE_SER"/>
    <property type="match status" value="1"/>
</dbReference>
<evidence type="ECO:0000256" key="2">
    <source>
        <dbReference type="ARBA" id="ARBA00022670"/>
    </source>
</evidence>
<keyword evidence="3" id="KW-0479">Metal-binding</keyword>
<gene>
    <name evidence="12" type="ORF">DNH61_05645</name>
</gene>
<feature type="active site" description="Charge relay system" evidence="6">
    <location>
        <position position="330"/>
    </location>
</feature>
<dbReference type="Pfam" id="PF00041">
    <property type="entry name" value="fn3"/>
    <property type="match status" value="1"/>
</dbReference>
<dbReference type="PANTHER" id="PTHR43806:SF11">
    <property type="entry name" value="CEREVISIN-RELATED"/>
    <property type="match status" value="1"/>
</dbReference>
<dbReference type="InterPro" id="IPR000209">
    <property type="entry name" value="Peptidase_S8/S53_dom"/>
</dbReference>
<keyword evidence="9" id="KW-0732">Signal</keyword>
<dbReference type="SUPFAM" id="SSF54897">
    <property type="entry name" value="Protease propeptides/inhibitors"/>
    <property type="match status" value="1"/>
</dbReference>
<keyword evidence="5 6" id="KW-0720">Serine protease</keyword>
<protein>
    <recommendedName>
        <fullName evidence="14">Fibronectin type-III domain-containing protein</fullName>
    </recommendedName>
</protein>
<reference evidence="12 13" key="1">
    <citation type="submission" date="2018-06" db="EMBL/GenBank/DDBJ databases">
        <title>Paenibacillus imtechensis sp. nov.</title>
        <authorList>
            <person name="Pinnaka A.K."/>
            <person name="Singh H."/>
            <person name="Kaur M."/>
        </authorList>
    </citation>
    <scope>NUCLEOTIDE SEQUENCE [LARGE SCALE GENOMIC DNA]</scope>
    <source>
        <strain evidence="12 13">SMB1</strain>
    </source>
</reference>
<feature type="region of interest" description="Disordered" evidence="8">
    <location>
        <begin position="472"/>
        <end position="609"/>
    </location>
</feature>
<dbReference type="CDD" id="cd00063">
    <property type="entry name" value="FN3"/>
    <property type="match status" value="1"/>
</dbReference>
<dbReference type="SUPFAM" id="SSF52743">
    <property type="entry name" value="Subtilisin-like"/>
    <property type="match status" value="1"/>
</dbReference>
<dbReference type="InterPro" id="IPR003961">
    <property type="entry name" value="FN3_dom"/>
</dbReference>
<feature type="compositionally biased region" description="Pro residues" evidence="8">
    <location>
        <begin position="563"/>
        <end position="579"/>
    </location>
</feature>
<feature type="active site" description="Charge relay system" evidence="6">
    <location>
        <position position="175"/>
    </location>
</feature>
<feature type="domain" description="Fibronectin type-III" evidence="10">
    <location>
        <begin position="388"/>
        <end position="474"/>
    </location>
</feature>
<dbReference type="InterPro" id="IPR050131">
    <property type="entry name" value="Peptidase_S8_subtilisin-like"/>
</dbReference>
<evidence type="ECO:0000313" key="12">
    <source>
        <dbReference type="EMBL" id="PZD96685.1"/>
    </source>
</evidence>
<dbReference type="Pfam" id="PF00082">
    <property type="entry name" value="Peptidase_S8"/>
    <property type="match status" value="1"/>
</dbReference>
<dbReference type="GO" id="GO:0046872">
    <property type="term" value="F:metal ion binding"/>
    <property type="evidence" value="ECO:0007669"/>
    <property type="project" value="UniProtKB-KW"/>
</dbReference>
<dbReference type="SUPFAM" id="SSF49265">
    <property type="entry name" value="Fibronectin type III"/>
    <property type="match status" value="1"/>
</dbReference>
<evidence type="ECO:0008006" key="14">
    <source>
        <dbReference type="Google" id="ProtNLM"/>
    </source>
</evidence>
<feature type="chain" id="PRO_5016060912" description="Fibronectin type-III domain-containing protein" evidence="9">
    <location>
        <begin position="27"/>
        <end position="965"/>
    </location>
</feature>
<dbReference type="InterPro" id="IPR036852">
    <property type="entry name" value="Peptidase_S8/S53_dom_sf"/>
</dbReference>
<sequence length="965" mass="100786">MKMKSAKITAAVLTLSLLLQASWVQAEAAYLPGTAEQEVIIVYKNEEGKEAARNESQDIRHEFDVVPAVAASVTNDQLAELINDPNIALIERNITFSTTGSDVQQLNSSEIIPAEQSQWGFQAVKSSNKWADGFTGAGVKVAVLDSGIAPHPDLIVAGGVSTVDYTASYTDDEGHGTHVAGIIAARRGNGGMVGIAPDAQLYAVKVMDANGQGTLLDVMEGIEWSIQNGMHILNISLGTDTYSPSLHSMVDLAHQHGIVLVGSAGNSGSGVNTINYPAKLSNVIAVSAIDVNRNRGDFSSTGAENEVAAPGVDILSTYLNNMYASGDGTSQAAPHVAGMLAILKQMHPAYTNEQLRSQLHKYAIDLGAPGRDDEYGIGFSTFTKDIVPPGEVSGLKVSAVTDSSVTMEWTKPADPDLAAAAVYLNGSRLGSVTSSVYQAVDLAPATTYTFKVTTSDTSGNESAGTTIQATTLPAALKQPGEPSGTAEPVNTEGEPPAEDSAPAPGTGDQPADSSSGDSSQIPADSSTAEGGSQMPDGDEQAGSGTPTVSPIIVQPAPVSNPVVPGPIMPMPFNPTPPPSGGSSVVTGGDADPAAGDNVERTVPSDPLQKAQRALSEAAASRRAIDYAAALAAVHQLPAGTDKAKLNRELAAFKTKLGIRDLPGRSAIHSGIPLSVSLQVAAGSGQYKYIDASSITDDNVFIMDDTGKIIRDVKVSLLWNRLFVSPGSGELDPRRTYTLYLDKSVRGKASPGGAARELPHPAALPFTVGKAAAGDTSNGSAAASGKTAFKDTAGHWARDTIQWAITTRMVTGYGDGSFRPNQPVTEAEFLAMLLRAFEPELVSSGSGHWAGSYYSRARELQYPALGYSSTEARKRTIQRQQVAELISSAEGVRFEGDHAVRYILAFGLANGSSSTKVTVESFQGSKGLTRAEALQFVRNFTQYGIGGLLERPAAPSNPADIPPIRR</sequence>
<proteinExistence type="inferred from homology"/>
<feature type="active site" description="Charge relay system" evidence="6">
    <location>
        <position position="145"/>
    </location>
</feature>
<evidence type="ECO:0000256" key="6">
    <source>
        <dbReference type="PROSITE-ProRule" id="PRU01240"/>
    </source>
</evidence>
<dbReference type="InterPro" id="IPR022398">
    <property type="entry name" value="Peptidase_S8_His-AS"/>
</dbReference>
<keyword evidence="4 6" id="KW-0378">Hydrolase</keyword>
<dbReference type="EMBL" id="QKRB01000036">
    <property type="protein sequence ID" value="PZD96685.1"/>
    <property type="molecule type" value="Genomic_DNA"/>
</dbReference>
<dbReference type="InterPro" id="IPR037045">
    <property type="entry name" value="S8pro/Inhibitor_I9_sf"/>
</dbReference>
<dbReference type="Pfam" id="PF00395">
    <property type="entry name" value="SLH"/>
    <property type="match status" value="1"/>
</dbReference>
<dbReference type="InterPro" id="IPR034202">
    <property type="entry name" value="Subtilisin_Carlsberg-like"/>
</dbReference>
<dbReference type="GO" id="GO:0006508">
    <property type="term" value="P:proteolysis"/>
    <property type="evidence" value="ECO:0007669"/>
    <property type="project" value="UniProtKB-KW"/>
</dbReference>
<dbReference type="InterPro" id="IPR001119">
    <property type="entry name" value="SLH_dom"/>
</dbReference>
<feature type="domain" description="SLH" evidence="11">
    <location>
        <begin position="783"/>
        <end position="846"/>
    </location>
</feature>
<feature type="signal peptide" evidence="9">
    <location>
        <begin position="1"/>
        <end position="26"/>
    </location>
</feature>
<evidence type="ECO:0000256" key="8">
    <source>
        <dbReference type="SAM" id="MobiDB-lite"/>
    </source>
</evidence>
<dbReference type="InterPro" id="IPR023827">
    <property type="entry name" value="Peptidase_S8_Asp-AS"/>
</dbReference>
<dbReference type="InterPro" id="IPR015500">
    <property type="entry name" value="Peptidase_S8_subtilisin-rel"/>
</dbReference>